<evidence type="ECO:0000313" key="2">
    <source>
        <dbReference type="EMBL" id="PKK72265.1"/>
    </source>
</evidence>
<gene>
    <name evidence="2" type="ORF">RhiirC2_865143</name>
</gene>
<dbReference type="AlphaFoldDB" id="A0A2N1NEC5"/>
<feature type="region of interest" description="Disordered" evidence="1">
    <location>
        <begin position="335"/>
        <end position="354"/>
    </location>
</feature>
<evidence type="ECO:0000313" key="3">
    <source>
        <dbReference type="Proteomes" id="UP000233469"/>
    </source>
</evidence>
<dbReference type="VEuPathDB" id="FungiDB:RhiirFUN_024633"/>
<sequence length="706" mass="81534">MEKSQNQLWNFNENDDERSLDENDGERNIDEFETDDNLFNDQESKLPNYNEPIFICDYPTSSIIELIYYEANGKQHERSYNILSLGNYPSNVKYTQRSKKNSPVYKIPDKYKVETVLGGFLIICESNYLPNGKIKYSIEWKDHNNISKIISNSRSSSGVANEFYKIIGMKASSKVSGVLLFGFNIPDLIEVRENIDVPIIINRKRPYTEVSTSQKNRRLHSLAKDFKTQSTVILKNNNINNSQLRLIELEIDGKIVVIDFQSRSNFDFITHCDAVLQAIDECLISRQGYRRLAMVDPNIEREYHIEERKHQINKIMNSLIPIHNYTIKITSSSLDQSRENLDPPNINSNNAQNNNNDQNGLCSFRSIKDLLNILVPIWKKGSSPILVFGDTIKLKLGGDGHIVTNQYSHVMFTVCLLNEKDEVLKPSNQYCILLYIGKEKYEYLSLAVSQIINELDEIKDGFKDCDDVIWTVELFFSGDWKFMALVMGIKAANSNFFCLYCECSKELRSNMNHSWNITGNKKGHANPCLFPMIKTGNWVPDELHIMLRITDVLFGCFFYQLMEDINQFKKNHITDEEIDSFEQAAKSWILKFCEPTVGKSNSTNQKRGMFNPTDITPYMHILTCHIPQFLHILKSKDLQFRHFSTSSLEKKNHMHVRIFFGATTMGGGNKANSVVHDILIYENRQLYFLMNDTPKSIVQKTIVLKE</sequence>
<accession>A0A2N1NEC5</accession>
<dbReference type="PANTHER" id="PTHR31424">
    <property type="entry name" value="PROTEIN CBG23806"/>
    <property type="match status" value="1"/>
</dbReference>
<dbReference type="PANTHER" id="PTHR31424:SF5">
    <property type="entry name" value="APPLE DOMAIN-CONTAINING PROTEIN"/>
    <property type="match status" value="1"/>
</dbReference>
<dbReference type="EMBL" id="LLXL01000449">
    <property type="protein sequence ID" value="PKK72265.1"/>
    <property type="molecule type" value="Genomic_DNA"/>
</dbReference>
<proteinExistence type="predicted"/>
<feature type="region of interest" description="Disordered" evidence="1">
    <location>
        <begin position="1"/>
        <end position="42"/>
    </location>
</feature>
<protein>
    <submittedName>
        <fullName evidence="2">Uncharacterized protein</fullName>
    </submittedName>
</protein>
<organism evidence="2 3">
    <name type="scientific">Rhizophagus irregularis</name>
    <dbReference type="NCBI Taxonomy" id="588596"/>
    <lineage>
        <taxon>Eukaryota</taxon>
        <taxon>Fungi</taxon>
        <taxon>Fungi incertae sedis</taxon>
        <taxon>Mucoromycota</taxon>
        <taxon>Glomeromycotina</taxon>
        <taxon>Glomeromycetes</taxon>
        <taxon>Glomerales</taxon>
        <taxon>Glomeraceae</taxon>
        <taxon>Rhizophagus</taxon>
    </lineage>
</organism>
<reference evidence="2 3" key="1">
    <citation type="submission" date="2016-04" db="EMBL/GenBank/DDBJ databases">
        <title>Genome analyses suggest a sexual origin of heterokaryosis in a supposedly ancient asexual fungus.</title>
        <authorList>
            <person name="Ropars J."/>
            <person name="Sedzielewska K."/>
            <person name="Noel J."/>
            <person name="Charron P."/>
            <person name="Farinelli L."/>
            <person name="Marton T."/>
            <person name="Kruger M."/>
            <person name="Pelin A."/>
            <person name="Brachmann A."/>
            <person name="Corradi N."/>
        </authorList>
    </citation>
    <scope>NUCLEOTIDE SEQUENCE [LARGE SCALE GENOMIC DNA]</scope>
    <source>
        <strain evidence="2 3">C2</strain>
    </source>
</reference>
<dbReference type="VEuPathDB" id="FungiDB:RhiirA1_457937"/>
<reference evidence="2 3" key="2">
    <citation type="submission" date="2017-10" db="EMBL/GenBank/DDBJ databases">
        <title>Extensive intraspecific genome diversity in a model arbuscular mycorrhizal fungus.</title>
        <authorList>
            <person name="Chen E.C.H."/>
            <person name="Morin E."/>
            <person name="Baudet D."/>
            <person name="Noel J."/>
            <person name="Ndikumana S."/>
            <person name="Charron P."/>
            <person name="St-Onge C."/>
            <person name="Giorgi J."/>
            <person name="Grigoriev I.V."/>
            <person name="Roux C."/>
            <person name="Martin F.M."/>
            <person name="Corradi N."/>
        </authorList>
    </citation>
    <scope>NUCLEOTIDE SEQUENCE [LARGE SCALE GENOMIC DNA]</scope>
    <source>
        <strain evidence="2 3">C2</strain>
    </source>
</reference>
<feature type="compositionally biased region" description="Acidic residues" evidence="1">
    <location>
        <begin position="13"/>
        <end position="24"/>
    </location>
</feature>
<feature type="compositionally biased region" description="Polar residues" evidence="1">
    <location>
        <begin position="1"/>
        <end position="12"/>
    </location>
</feature>
<feature type="compositionally biased region" description="Low complexity" evidence="1">
    <location>
        <begin position="345"/>
        <end position="354"/>
    </location>
</feature>
<dbReference type="Proteomes" id="UP000233469">
    <property type="component" value="Unassembled WGS sequence"/>
</dbReference>
<dbReference type="VEuPathDB" id="FungiDB:FUN_003422"/>
<evidence type="ECO:0000256" key="1">
    <source>
        <dbReference type="SAM" id="MobiDB-lite"/>
    </source>
</evidence>
<name>A0A2N1NEC5_9GLOM</name>
<comment type="caution">
    <text evidence="2">The sequence shown here is derived from an EMBL/GenBank/DDBJ whole genome shotgun (WGS) entry which is preliminary data.</text>
</comment>